<sequence length="338" mass="37207">MAADSNMGSYQANLPPSFHHPLMVSFQSGARNSSRGLSPDEVCSLGGNNSMVGMFNSLGSGLINHMDATTSVQYSAGSMLREPVPGFTHVSGSPAYWLQEEIEILHIGLIKYSHLVGIRKYTMISFMLPKKTIRDVALRCQWITALAPVLLLVAASGPSYRENSVSMFHKENGKRQKTKEFHTARKAKDMQDKIGGAPSAANISRAPRLLSGNRMKIQDIIPSEACDILNADRLHLVSDSLVSAFDTIMLEENVNIFRYVKNNISIVNDRISAMSSTLDKFPGSMRQMPTLQVFVNDELLASLIHRTGNVTGLAPPRKSYRLDATSIRPNIGGFREHT</sequence>
<reference evidence="2 3" key="1">
    <citation type="submission" date="2020-08" db="EMBL/GenBank/DDBJ databases">
        <title>Plant Genome Project.</title>
        <authorList>
            <person name="Zhang R.-G."/>
        </authorList>
    </citation>
    <scope>NUCLEOTIDE SEQUENCE [LARGE SCALE GENOMIC DNA]</scope>
    <source>
        <tissue evidence="2">Rhizome</tissue>
    </source>
</reference>
<dbReference type="AlphaFoldDB" id="A0A8J5HWG3"/>
<proteinExistence type="predicted"/>
<dbReference type="Proteomes" id="UP000734854">
    <property type="component" value="Unassembled WGS sequence"/>
</dbReference>
<organism evidence="2 3">
    <name type="scientific">Zingiber officinale</name>
    <name type="common">Ginger</name>
    <name type="synonym">Amomum zingiber</name>
    <dbReference type="NCBI Taxonomy" id="94328"/>
    <lineage>
        <taxon>Eukaryota</taxon>
        <taxon>Viridiplantae</taxon>
        <taxon>Streptophyta</taxon>
        <taxon>Embryophyta</taxon>
        <taxon>Tracheophyta</taxon>
        <taxon>Spermatophyta</taxon>
        <taxon>Magnoliopsida</taxon>
        <taxon>Liliopsida</taxon>
        <taxon>Zingiberales</taxon>
        <taxon>Zingiberaceae</taxon>
        <taxon>Zingiber</taxon>
    </lineage>
</organism>
<evidence type="ECO:0000313" key="1">
    <source>
        <dbReference type="EMBL" id="KAG6537066.1"/>
    </source>
</evidence>
<accession>A0A8J5HWG3</accession>
<comment type="caution">
    <text evidence="2">The sequence shown here is derived from an EMBL/GenBank/DDBJ whole genome shotgun (WGS) entry which is preliminary data.</text>
</comment>
<dbReference type="PANTHER" id="PTHR14000:SF6">
    <property type="entry name" value="OS02G0631200 PROTEIN"/>
    <property type="match status" value="1"/>
</dbReference>
<keyword evidence="3" id="KW-1185">Reference proteome</keyword>
<protein>
    <submittedName>
        <fullName evidence="2">Uncharacterized protein</fullName>
    </submittedName>
</protein>
<evidence type="ECO:0000313" key="3">
    <source>
        <dbReference type="Proteomes" id="UP000734854"/>
    </source>
</evidence>
<dbReference type="PANTHER" id="PTHR14000">
    <property type="entry name" value="FINGER CCCH DOMAIN PROTEIN, PUTATIVE (DUF3755)-RELATED"/>
    <property type="match status" value="1"/>
</dbReference>
<dbReference type="EMBL" id="JACMSC010000001">
    <property type="protein sequence ID" value="KAG6537066.1"/>
    <property type="molecule type" value="Genomic_DNA"/>
</dbReference>
<dbReference type="EMBL" id="JACMSC010000001">
    <property type="protein sequence ID" value="KAG6537067.1"/>
    <property type="molecule type" value="Genomic_DNA"/>
</dbReference>
<evidence type="ECO:0000313" key="2">
    <source>
        <dbReference type="EMBL" id="KAG6537067.1"/>
    </source>
</evidence>
<gene>
    <name evidence="1" type="ORF">ZIOFF_002145</name>
    <name evidence="2" type="ORF">ZIOFF_002147</name>
</gene>
<name>A0A8J5HWG3_ZINOF</name>